<organism evidence="3 4">
    <name type="scientific">Mucilaginibacter terrae</name>
    <dbReference type="NCBI Taxonomy" id="1955052"/>
    <lineage>
        <taxon>Bacteria</taxon>
        <taxon>Pseudomonadati</taxon>
        <taxon>Bacteroidota</taxon>
        <taxon>Sphingobacteriia</taxon>
        <taxon>Sphingobacteriales</taxon>
        <taxon>Sphingobacteriaceae</taxon>
        <taxon>Mucilaginibacter</taxon>
    </lineage>
</organism>
<dbReference type="InterPro" id="IPR011008">
    <property type="entry name" value="Dimeric_a/b-barrel"/>
</dbReference>
<dbReference type="Gene3D" id="3.30.110.90">
    <property type="entry name" value="Amidohydrolase"/>
    <property type="match status" value="1"/>
</dbReference>
<dbReference type="Proteomes" id="UP001258315">
    <property type="component" value="Unassembled WGS sequence"/>
</dbReference>
<proteinExistence type="predicted"/>
<reference evidence="4" key="1">
    <citation type="submission" date="2023-07" db="EMBL/GenBank/DDBJ databases">
        <title>Functional and genomic diversity of the sorghum phyllosphere microbiome.</title>
        <authorList>
            <person name="Shade A."/>
        </authorList>
    </citation>
    <scope>NUCLEOTIDE SEQUENCE [LARGE SCALE GENOMIC DNA]</scope>
    <source>
        <strain evidence="4">SORGH_AS_0422</strain>
    </source>
</reference>
<dbReference type="Gene3D" id="2.30.40.10">
    <property type="entry name" value="Urease, subunit C, domain 1"/>
    <property type="match status" value="1"/>
</dbReference>
<keyword evidence="4" id="KW-1185">Reference proteome</keyword>
<protein>
    <submittedName>
        <fullName evidence="3">Imidazolonepropionase-like amidohydrolase/quinol monooxygenase YgiN</fullName>
    </submittedName>
</protein>
<dbReference type="InterPro" id="IPR006680">
    <property type="entry name" value="Amidohydro-rel"/>
</dbReference>
<dbReference type="PANTHER" id="PTHR43135:SF3">
    <property type="entry name" value="ALPHA-D-RIBOSE 1-METHYLPHOSPHONATE 5-TRIPHOSPHATE DIPHOSPHATASE"/>
    <property type="match status" value="1"/>
</dbReference>
<dbReference type="RefSeq" id="WP_311954015.1">
    <property type="nucleotide sequence ID" value="NZ_JAVLVU010000001.1"/>
</dbReference>
<evidence type="ECO:0000256" key="1">
    <source>
        <dbReference type="SAM" id="SignalP"/>
    </source>
</evidence>
<feature type="domain" description="ABM" evidence="2">
    <location>
        <begin position="456"/>
        <end position="545"/>
    </location>
</feature>
<sequence>MRKIFFTLSMLGITGMAWSQSTTVLQHVNLIDGTGKALQTDRSITIKNGIITRIAAANNETPKDARIVDLTGKYIMPEIINVHGHLGIMKDTTMSAANYTPANIKHQLLRYQQFGVGTILSMGTEQPSIFSLKDSSRAGHIPGATIYSAIYGFGVKNAIPPASMGMTNVYRPETPEQAIMEVDSVAALKPDMIKIWVDDFWGAYPKMKPEIYAAIIKEAHLKGLRVAAHLYHLEDARKLVDLGLDIMAHSIRDAEIDASLIEAMKKHHVIYIATLSLDEFAYSYSQNPDWLNDPVFRASLEPGVFDMITSPAYQAKIAKDPKTPQEMAALPVAMRNLYKLWQAGILIGVGTDSGALPIRPQGFSEHMEMELYVKAGLSPMDAIVAATQNGAKILGISEKQGTLQTGKKADFIVLEANPLDNIKNTRTIESVWKDGEKVSDGPLAGTPYAEANNGKIVILAHIKILPGYEADIKKAAEEVWAATSKEPGNENFIFNVEKNDPATIVFYEVFHDQQAYDAHRTSEHVGTFRKKLKGKVIGDGPSVTYLSQLHK</sequence>
<accession>A0ABU3H0A9</accession>
<evidence type="ECO:0000313" key="4">
    <source>
        <dbReference type="Proteomes" id="UP001258315"/>
    </source>
</evidence>
<dbReference type="InterPro" id="IPR007138">
    <property type="entry name" value="ABM_dom"/>
</dbReference>
<dbReference type="Gene3D" id="1.20.58.520">
    <property type="entry name" value="Amidohydrolase"/>
    <property type="match status" value="1"/>
</dbReference>
<comment type="caution">
    <text evidence="3">The sequence shown here is derived from an EMBL/GenBank/DDBJ whole genome shotgun (WGS) entry which is preliminary data.</text>
</comment>
<evidence type="ECO:0000313" key="3">
    <source>
        <dbReference type="EMBL" id="MDT3405450.1"/>
    </source>
</evidence>
<dbReference type="EMBL" id="JAVLVU010000001">
    <property type="protein sequence ID" value="MDT3405450.1"/>
    <property type="molecule type" value="Genomic_DNA"/>
</dbReference>
<feature type="chain" id="PRO_5045410954" evidence="1">
    <location>
        <begin position="20"/>
        <end position="551"/>
    </location>
</feature>
<dbReference type="SUPFAM" id="SSF51556">
    <property type="entry name" value="Metallo-dependent hydrolases"/>
    <property type="match status" value="1"/>
</dbReference>
<evidence type="ECO:0000259" key="2">
    <source>
        <dbReference type="PROSITE" id="PS51725"/>
    </source>
</evidence>
<dbReference type="Gene3D" id="3.30.70.100">
    <property type="match status" value="1"/>
</dbReference>
<dbReference type="PANTHER" id="PTHR43135">
    <property type="entry name" value="ALPHA-D-RIBOSE 1-METHYLPHOSPHONATE 5-TRIPHOSPHATE DIPHOSPHATASE"/>
    <property type="match status" value="1"/>
</dbReference>
<gene>
    <name evidence="3" type="ORF">QE417_004522</name>
</gene>
<keyword evidence="1" id="KW-0732">Signal</keyword>
<dbReference type="SUPFAM" id="SSF51338">
    <property type="entry name" value="Composite domain of metallo-dependent hydrolases"/>
    <property type="match status" value="1"/>
</dbReference>
<name>A0ABU3H0A9_9SPHI</name>
<dbReference type="InterPro" id="IPR011059">
    <property type="entry name" value="Metal-dep_hydrolase_composite"/>
</dbReference>
<dbReference type="InterPro" id="IPR032466">
    <property type="entry name" value="Metal_Hydrolase"/>
</dbReference>
<dbReference type="Gene3D" id="3.40.50.10910">
    <property type="entry name" value="Amidohydrolase"/>
    <property type="match status" value="1"/>
</dbReference>
<feature type="signal peptide" evidence="1">
    <location>
        <begin position="1"/>
        <end position="19"/>
    </location>
</feature>
<dbReference type="PROSITE" id="PS51725">
    <property type="entry name" value="ABM"/>
    <property type="match status" value="1"/>
</dbReference>
<dbReference type="Pfam" id="PF01979">
    <property type="entry name" value="Amidohydro_1"/>
    <property type="match status" value="1"/>
</dbReference>
<dbReference type="InterPro" id="IPR051781">
    <property type="entry name" value="Metallo-dep_Hydrolase"/>
</dbReference>
<dbReference type="SUPFAM" id="SSF54909">
    <property type="entry name" value="Dimeric alpha+beta barrel"/>
    <property type="match status" value="1"/>
</dbReference>
<dbReference type="Pfam" id="PF03992">
    <property type="entry name" value="ABM"/>
    <property type="match status" value="1"/>
</dbReference>